<accession>A0A6N3B746</accession>
<dbReference type="SUPFAM" id="SSF56349">
    <property type="entry name" value="DNA breaking-rejoining enzymes"/>
    <property type="match status" value="1"/>
</dbReference>
<dbReference type="Gene3D" id="1.10.443.10">
    <property type="entry name" value="Intergrase catalytic core"/>
    <property type="match status" value="1"/>
</dbReference>
<dbReference type="Pfam" id="PF00589">
    <property type="entry name" value="Phage_integrase"/>
    <property type="match status" value="1"/>
</dbReference>
<dbReference type="InterPro" id="IPR011010">
    <property type="entry name" value="DNA_brk_join_enz"/>
</dbReference>
<protein>
    <submittedName>
        <fullName evidence="3">Site-specific tyrosine recombinase XerC</fullName>
    </submittedName>
</protein>
<dbReference type="EMBL" id="CACRTL010000027">
    <property type="protein sequence ID" value="VYT98348.1"/>
    <property type="molecule type" value="Genomic_DNA"/>
</dbReference>
<organism evidence="3">
    <name type="scientific">Thomasclavelia ramosa</name>
    <dbReference type="NCBI Taxonomy" id="1547"/>
    <lineage>
        <taxon>Bacteria</taxon>
        <taxon>Bacillati</taxon>
        <taxon>Bacillota</taxon>
        <taxon>Erysipelotrichia</taxon>
        <taxon>Erysipelotrichales</taxon>
        <taxon>Coprobacillaceae</taxon>
        <taxon>Thomasclavelia</taxon>
    </lineage>
</organism>
<dbReference type="InterPro" id="IPR002104">
    <property type="entry name" value="Integrase_catalytic"/>
</dbReference>
<feature type="domain" description="Tyr recombinase" evidence="2">
    <location>
        <begin position="1"/>
        <end position="108"/>
    </location>
</feature>
<proteinExistence type="predicted"/>
<dbReference type="RefSeq" id="WP_156635563.1">
    <property type="nucleotide sequence ID" value="NZ_CACRTL010000027.1"/>
</dbReference>
<dbReference type="GO" id="GO:0006310">
    <property type="term" value="P:DNA recombination"/>
    <property type="evidence" value="ECO:0007669"/>
    <property type="project" value="UniProtKB-KW"/>
</dbReference>
<evidence type="ECO:0000256" key="1">
    <source>
        <dbReference type="ARBA" id="ARBA00023172"/>
    </source>
</evidence>
<dbReference type="GO" id="GO:0003677">
    <property type="term" value="F:DNA binding"/>
    <property type="evidence" value="ECO:0007669"/>
    <property type="project" value="InterPro"/>
</dbReference>
<name>A0A6N3B746_9FIRM</name>
<dbReference type="AlphaFoldDB" id="A0A6N3B746"/>
<evidence type="ECO:0000259" key="2">
    <source>
        <dbReference type="PROSITE" id="PS51898"/>
    </source>
</evidence>
<reference evidence="3" key="1">
    <citation type="submission" date="2019-11" db="EMBL/GenBank/DDBJ databases">
        <authorList>
            <person name="Feng L."/>
        </authorList>
    </citation>
    <scope>NUCLEOTIDE SEQUENCE</scope>
    <source>
        <strain evidence="3">CramosumLFYP8</strain>
    </source>
</reference>
<dbReference type="GO" id="GO:0015074">
    <property type="term" value="P:DNA integration"/>
    <property type="evidence" value="ECO:0007669"/>
    <property type="project" value="InterPro"/>
</dbReference>
<gene>
    <name evidence="3" type="ORF">CRLFYP8_02637</name>
</gene>
<sequence length="108" mass="12410">MKGEFKVGPPKTENSYRTLGMNETVFQLLKQVKENQDKMKNDLKDIWQNLNLVFTQDTGGYIQKANINNRLNSIKKGTNYEDITVHSLRHSNATLLLLNGVDLLYLLI</sequence>
<keyword evidence="1" id="KW-0233">DNA recombination</keyword>
<dbReference type="InterPro" id="IPR013762">
    <property type="entry name" value="Integrase-like_cat_sf"/>
</dbReference>
<dbReference type="PROSITE" id="PS51898">
    <property type="entry name" value="TYR_RECOMBINASE"/>
    <property type="match status" value="1"/>
</dbReference>
<evidence type="ECO:0000313" key="3">
    <source>
        <dbReference type="EMBL" id="VYT98348.1"/>
    </source>
</evidence>